<reference evidence="1" key="1">
    <citation type="submission" date="2019-08" db="EMBL/GenBank/DDBJ databases">
        <authorList>
            <person name="Kucharzyk K."/>
            <person name="Murdoch R.W."/>
            <person name="Higgins S."/>
            <person name="Loffler F."/>
        </authorList>
    </citation>
    <scope>NUCLEOTIDE SEQUENCE</scope>
</reference>
<dbReference type="AlphaFoldDB" id="A0A645A9W1"/>
<sequence length="134" mass="15789">MPKVIYYSKIVSFIGKPLVNYVQYNSNSISYSKKHLISIYKACCNVLSFFEDKETNRLVKPIKVYRAKALRRLLLHKDFTNIDLKTIEVDDVLMDICKGARYEEKLHYHLLMLFKAKQKKLPFSILKRIISRVG</sequence>
<gene>
    <name evidence="1" type="ORF">SDC9_96416</name>
</gene>
<proteinExistence type="predicted"/>
<protein>
    <submittedName>
        <fullName evidence="1">Uncharacterized protein</fullName>
    </submittedName>
</protein>
<accession>A0A645A9W1</accession>
<dbReference type="EMBL" id="VSSQ01012632">
    <property type="protein sequence ID" value="MPM49686.1"/>
    <property type="molecule type" value="Genomic_DNA"/>
</dbReference>
<comment type="caution">
    <text evidence="1">The sequence shown here is derived from an EMBL/GenBank/DDBJ whole genome shotgun (WGS) entry which is preliminary data.</text>
</comment>
<name>A0A645A9W1_9ZZZZ</name>
<evidence type="ECO:0000313" key="1">
    <source>
        <dbReference type="EMBL" id="MPM49686.1"/>
    </source>
</evidence>
<organism evidence="1">
    <name type="scientific">bioreactor metagenome</name>
    <dbReference type="NCBI Taxonomy" id="1076179"/>
    <lineage>
        <taxon>unclassified sequences</taxon>
        <taxon>metagenomes</taxon>
        <taxon>ecological metagenomes</taxon>
    </lineage>
</organism>